<dbReference type="SUPFAM" id="SSF50494">
    <property type="entry name" value="Trypsin-like serine proteases"/>
    <property type="match status" value="1"/>
</dbReference>
<dbReference type="Proteomes" id="UP000034299">
    <property type="component" value="Unassembled WGS sequence"/>
</dbReference>
<dbReference type="Gene3D" id="2.40.10.10">
    <property type="entry name" value="Trypsin-like serine proteases"/>
    <property type="match status" value="1"/>
</dbReference>
<dbReference type="EMBL" id="LCBP01000014">
    <property type="protein sequence ID" value="KKS13081.1"/>
    <property type="molecule type" value="Genomic_DNA"/>
</dbReference>
<keyword evidence="1" id="KW-0175">Coiled coil</keyword>
<comment type="caution">
    <text evidence="2">The sequence shown here is derived from an EMBL/GenBank/DDBJ whole genome shotgun (WGS) entry which is preliminary data.</text>
</comment>
<accession>A0A0G0YTW0</accession>
<feature type="coiled-coil region" evidence="1">
    <location>
        <begin position="26"/>
        <end position="53"/>
    </location>
</feature>
<dbReference type="Pfam" id="PF13365">
    <property type="entry name" value="Trypsin_2"/>
    <property type="match status" value="1"/>
</dbReference>
<evidence type="ECO:0000313" key="2">
    <source>
        <dbReference type="EMBL" id="KKS13081.1"/>
    </source>
</evidence>
<organism evidence="2 3">
    <name type="scientific">Candidatus Magasanikbacteria bacterium GW2011_GWA2_41_55</name>
    <dbReference type="NCBI Taxonomy" id="1619038"/>
    <lineage>
        <taxon>Bacteria</taxon>
        <taxon>Candidatus Magasanikiibacteriota</taxon>
    </lineage>
</organism>
<gene>
    <name evidence="2" type="ORF">UU69_C0014G0025</name>
</gene>
<dbReference type="AlphaFoldDB" id="A0A0G0YTW0"/>
<dbReference type="PROSITE" id="PS51257">
    <property type="entry name" value="PROKAR_LIPOPROTEIN"/>
    <property type="match status" value="1"/>
</dbReference>
<reference evidence="2 3" key="1">
    <citation type="journal article" date="2015" name="Nature">
        <title>rRNA introns, odd ribosomes, and small enigmatic genomes across a large radiation of phyla.</title>
        <authorList>
            <person name="Brown C.T."/>
            <person name="Hug L.A."/>
            <person name="Thomas B.C."/>
            <person name="Sharon I."/>
            <person name="Castelle C.J."/>
            <person name="Singh A."/>
            <person name="Wilkins M.J."/>
            <person name="Williams K.H."/>
            <person name="Banfield J.F."/>
        </authorList>
    </citation>
    <scope>NUCLEOTIDE SEQUENCE [LARGE SCALE GENOMIC DNA]</scope>
</reference>
<evidence type="ECO:0000256" key="1">
    <source>
        <dbReference type="SAM" id="Coils"/>
    </source>
</evidence>
<evidence type="ECO:0008006" key="4">
    <source>
        <dbReference type="Google" id="ProtNLM"/>
    </source>
</evidence>
<proteinExistence type="predicted"/>
<dbReference type="InterPro" id="IPR009003">
    <property type="entry name" value="Peptidase_S1_PA"/>
</dbReference>
<sequence>MNKILLLITAIVLTGAGCVSVTKETSNNQEQLIKELSDKVESLSGQLNSSSEQIEKIKSGPKEKVIVEKPIYIENKTVTNENNNIVSLIEQWKKRVAKVVCSFDGLGDMATYYGVDDVKQGGSGYLILTAFGNTKTGQIDESNFTIVTNAHVMLTPPQKNVSIYNSRIADNYRDIFASACDITFPDHNIVYRTEHVRNREILTSPTGMPRIMEFLEYLDNQTGVDFAIINITNPDAYIKQNASILNSCKDIKLGEKIIVLGYPGIGSSDGITVTEGIISGEEKEYYVTSAKIDSGNSGGVAVSSDRNCFIGTPSASVIGKAESLGRILKTEYLVNKNGILKTKW</sequence>
<dbReference type="InterPro" id="IPR043504">
    <property type="entry name" value="Peptidase_S1_PA_chymotrypsin"/>
</dbReference>
<evidence type="ECO:0000313" key="3">
    <source>
        <dbReference type="Proteomes" id="UP000034299"/>
    </source>
</evidence>
<name>A0A0G0YTW0_9BACT</name>
<protein>
    <recommendedName>
        <fullName evidence="4">Serine protease</fullName>
    </recommendedName>
</protein>